<dbReference type="Proteomes" id="UP000017984">
    <property type="component" value="Chromosome"/>
</dbReference>
<evidence type="ECO:0000256" key="1">
    <source>
        <dbReference type="SAM" id="MobiDB-lite"/>
    </source>
</evidence>
<evidence type="ECO:0000313" key="2">
    <source>
        <dbReference type="EMBL" id="EST18851.1"/>
    </source>
</evidence>
<gene>
    <name evidence="2" type="ORF">M878_43845</name>
</gene>
<comment type="caution">
    <text evidence="2">The sequence shown here is derived from an EMBL/GenBank/DDBJ whole genome shotgun (WGS) entry which is preliminary data.</text>
</comment>
<dbReference type="AlphaFoldDB" id="V6JI88"/>
<dbReference type="EMBL" id="AWQX01000386">
    <property type="protein sequence ID" value="EST18851.1"/>
    <property type="molecule type" value="Genomic_DNA"/>
</dbReference>
<feature type="region of interest" description="Disordered" evidence="1">
    <location>
        <begin position="33"/>
        <end position="100"/>
    </location>
</feature>
<dbReference type="HOGENOM" id="CLU_2304518_0_0_11"/>
<proteinExistence type="predicted"/>
<protein>
    <submittedName>
        <fullName evidence="2">Uncharacterized protein</fullName>
    </submittedName>
</protein>
<dbReference type="PATRIC" id="fig|1352936.5.peg.9090"/>
<keyword evidence="3" id="KW-1185">Reference proteome</keyword>
<organism evidence="2 3">
    <name type="scientific">Streptomyces roseochromogenus subsp. oscitans DS 12.976</name>
    <dbReference type="NCBI Taxonomy" id="1352936"/>
    <lineage>
        <taxon>Bacteria</taxon>
        <taxon>Bacillati</taxon>
        <taxon>Actinomycetota</taxon>
        <taxon>Actinomycetes</taxon>
        <taxon>Kitasatosporales</taxon>
        <taxon>Streptomycetaceae</taxon>
        <taxon>Streptomyces</taxon>
    </lineage>
</organism>
<name>V6JI88_STRRC</name>
<reference evidence="2 3" key="1">
    <citation type="journal article" date="2014" name="Genome Announc.">
        <title>Draft Genome Sequence of Streptomyces roseochromogenes subsp. oscitans DS 12.976, Producer of the Aminocoumarin Antibiotic Clorobiocin.</title>
        <authorList>
            <person name="Ruckert C."/>
            <person name="Kalinowski J."/>
            <person name="Heide L."/>
            <person name="Apel A.K."/>
        </authorList>
    </citation>
    <scope>NUCLEOTIDE SEQUENCE [LARGE SCALE GENOMIC DNA]</scope>
    <source>
        <strain evidence="2 3">DS 12.976</strain>
    </source>
</reference>
<evidence type="ECO:0000313" key="3">
    <source>
        <dbReference type="Proteomes" id="UP000017984"/>
    </source>
</evidence>
<sequence>MDELREQAHRIHAELAPAEQEWQEWAIDRRRVGTVLDPDGGSSAETETTPDVRDADAPSAPREAAKPKYASDCPPRPRIQPGIGSNGRMAAHSASVMSVG</sequence>
<accession>V6JI88</accession>